<dbReference type="SUPFAM" id="SSF52540">
    <property type="entry name" value="P-loop containing nucleoside triphosphate hydrolases"/>
    <property type="match status" value="1"/>
</dbReference>
<dbReference type="Pfam" id="PF09250">
    <property type="entry name" value="Prim-Pol"/>
    <property type="match status" value="1"/>
</dbReference>
<evidence type="ECO:0000313" key="7">
    <source>
        <dbReference type="Proteomes" id="UP000282125"/>
    </source>
</evidence>
<sequence length="817" mass="90104">MPVNHTAKSDLSQLDLHDDFEDLLGPNPNVVPLLASNESVALELAKRGFVVFPIRQWGDEDGWKPIAGFPTKASKDAAQIRAWWKKWPEARVGLLAGARNGLTVLDVDVKNGKDGTESLKNMGLSDLAAITPFRVRTPSGGWHLLFEYTPNVKSTVGKIGEGLDVRNDNTFIIAPYSLKDDKRYEVKGDHIYRHSKFPAIPAAIMSRAPLRDDDEEDLLGTLVTIQKASPWQMERATEMLEAQAEIVASAPDGQRQATLNNAVLHCAGLAAHGALTEEQVRAALMPAGEACGLSQREVSTTFKHAWADGLKKPVQLPVDCEDEFEDYGDEETAKAPSVVSDEAGGWHIDAFSVTQEPDLSQDQLALDLGKAGLNKNGRYLAEMGGWILWDPIGQRWAVASGMQHMRIARDFVRAKARLLTEWAEAKAVDLKPKDAEQFVRAAKAQSKAMKQDAAIAAVERLARSNKASLSTIDQWDADDFLLGTPAGTVDLRTGELRPAKRSDYITKQTAVAPEDATPRTWLKFLSEIFPHDPEMVNFIQCLLGYSLTGSTKEHRFFMFTGGGRNGKGTLLNTFQKIIGDYAKGIPTTTLLESRNPQHAQSLARLQGARFVRGAELPVGQVWNESLLKTLTGGDVITANHMRQNSFDFVPKFTLIVDGNTKPRIRTTDTAMKARMTLVPFEAKFSGREDKSLPQRLQAEAGAILRWCIEGAVAWQKDGLRIPETVAKASREYLESEDRLSGFIAEEVERDSAGAVPLQRLYVLYCQWCEEERETAMSKRSFGEGLVERGFQKKNGTGNVVQIVGLKLKIEDDLGAKA</sequence>
<dbReference type="InterPro" id="IPR045455">
    <property type="entry name" value="NrS-1_pol-like_helicase"/>
</dbReference>
<dbReference type="SMART" id="SM00885">
    <property type="entry name" value="D5_N"/>
    <property type="match status" value="1"/>
</dbReference>
<dbReference type="PANTHER" id="PTHR35372">
    <property type="entry name" value="ATP BINDING PROTEIN-RELATED"/>
    <property type="match status" value="1"/>
</dbReference>
<evidence type="ECO:0000256" key="1">
    <source>
        <dbReference type="ARBA" id="ARBA00022741"/>
    </source>
</evidence>
<dbReference type="InterPro" id="IPR027417">
    <property type="entry name" value="P-loop_NTPase"/>
</dbReference>
<dbReference type="AlphaFoldDB" id="A0A3P3D4M1"/>
<feature type="domain" description="SF3 helicase" evidence="5">
    <location>
        <begin position="534"/>
        <end position="693"/>
    </location>
</feature>
<evidence type="ECO:0000256" key="3">
    <source>
        <dbReference type="ARBA" id="ARBA00022806"/>
    </source>
</evidence>
<reference evidence="6 7" key="1">
    <citation type="submission" date="2018-11" db="EMBL/GenBank/DDBJ databases">
        <title>Gemmobacter sp. nov., YIM 102744-1 draft genome.</title>
        <authorList>
            <person name="Li G."/>
            <person name="Jiang Y."/>
        </authorList>
    </citation>
    <scope>NUCLEOTIDE SEQUENCE [LARGE SCALE GENOMIC DNA]</scope>
    <source>
        <strain evidence="6 7">YIM 102744-1</strain>
    </source>
</reference>
<keyword evidence="4" id="KW-0067">ATP-binding</keyword>
<gene>
    <name evidence="6" type="ORF">EG244_19355</name>
</gene>
<dbReference type="Proteomes" id="UP000282125">
    <property type="component" value="Unassembled WGS sequence"/>
</dbReference>
<dbReference type="EMBL" id="RRAZ01000057">
    <property type="protein sequence ID" value="RRH68352.1"/>
    <property type="molecule type" value="Genomic_DNA"/>
</dbReference>
<evidence type="ECO:0000313" key="6">
    <source>
        <dbReference type="EMBL" id="RRH68352.1"/>
    </source>
</evidence>
<dbReference type="NCBIfam" id="TIGR01613">
    <property type="entry name" value="primase_Cterm"/>
    <property type="match status" value="1"/>
</dbReference>
<protein>
    <recommendedName>
        <fullName evidence="5">SF3 helicase domain-containing protein</fullName>
    </recommendedName>
</protein>
<name>A0A3P3D4M1_9RHOB</name>
<dbReference type="InterPro" id="IPR051620">
    <property type="entry name" value="ORF904-like_C"/>
</dbReference>
<accession>A0A3P3D4M1</accession>
<organism evidence="6 7">
    <name type="scientific">Falsigemmobacter faecalis</name>
    <dbReference type="NCBI Taxonomy" id="2488730"/>
    <lineage>
        <taxon>Bacteria</taxon>
        <taxon>Pseudomonadati</taxon>
        <taxon>Pseudomonadota</taxon>
        <taxon>Alphaproteobacteria</taxon>
        <taxon>Rhodobacterales</taxon>
        <taxon>Paracoccaceae</taxon>
        <taxon>Falsigemmobacter</taxon>
    </lineage>
</organism>
<comment type="caution">
    <text evidence="6">The sequence shown here is derived from an EMBL/GenBank/DDBJ whole genome shotgun (WGS) entry which is preliminary data.</text>
</comment>
<dbReference type="Pfam" id="PF08706">
    <property type="entry name" value="D5_N"/>
    <property type="match status" value="1"/>
</dbReference>
<dbReference type="InterPro" id="IPR004968">
    <property type="entry name" value="DNA_primase/NTPase_C"/>
</dbReference>
<dbReference type="InterPro" id="IPR014818">
    <property type="entry name" value="Phage/plasmid_primase_P4_C"/>
</dbReference>
<dbReference type="GO" id="GO:0004386">
    <property type="term" value="F:helicase activity"/>
    <property type="evidence" value="ECO:0007669"/>
    <property type="project" value="UniProtKB-KW"/>
</dbReference>
<dbReference type="SUPFAM" id="SSF56747">
    <property type="entry name" value="Prim-pol domain"/>
    <property type="match status" value="1"/>
</dbReference>
<dbReference type="InterPro" id="IPR015330">
    <property type="entry name" value="DNA_primase/pol_bifunc_N"/>
</dbReference>
<dbReference type="InterPro" id="IPR014015">
    <property type="entry name" value="Helicase_SF3_DNA-vir"/>
</dbReference>
<evidence type="ECO:0000259" key="5">
    <source>
        <dbReference type="PROSITE" id="PS51206"/>
    </source>
</evidence>
<keyword evidence="1" id="KW-0547">Nucleotide-binding</keyword>
<dbReference type="GO" id="GO:0005524">
    <property type="term" value="F:ATP binding"/>
    <property type="evidence" value="ECO:0007669"/>
    <property type="project" value="UniProtKB-KW"/>
</dbReference>
<dbReference type="CDD" id="cd04859">
    <property type="entry name" value="Prim_Pol"/>
    <property type="match status" value="1"/>
</dbReference>
<dbReference type="Gene3D" id="3.40.50.300">
    <property type="entry name" value="P-loop containing nucleotide triphosphate hydrolases"/>
    <property type="match status" value="1"/>
</dbReference>
<dbReference type="Pfam" id="PF03288">
    <property type="entry name" value="Pox_D5"/>
    <property type="match status" value="1"/>
</dbReference>
<proteinExistence type="predicted"/>
<evidence type="ECO:0000256" key="2">
    <source>
        <dbReference type="ARBA" id="ARBA00022801"/>
    </source>
</evidence>
<keyword evidence="3" id="KW-0347">Helicase</keyword>
<dbReference type="GO" id="GO:0016787">
    <property type="term" value="F:hydrolase activity"/>
    <property type="evidence" value="ECO:0007669"/>
    <property type="project" value="UniProtKB-KW"/>
</dbReference>
<dbReference type="RefSeq" id="WP_124966803.1">
    <property type="nucleotide sequence ID" value="NZ_RRAZ01000057.1"/>
</dbReference>
<keyword evidence="7" id="KW-1185">Reference proteome</keyword>
<dbReference type="Pfam" id="PF19263">
    <property type="entry name" value="DUF5906"/>
    <property type="match status" value="1"/>
</dbReference>
<dbReference type="SMART" id="SM00943">
    <property type="entry name" value="Prim-Pol"/>
    <property type="match status" value="1"/>
</dbReference>
<dbReference type="PANTHER" id="PTHR35372:SF2">
    <property type="entry name" value="SF3 HELICASE DOMAIN-CONTAINING PROTEIN"/>
    <property type="match status" value="1"/>
</dbReference>
<keyword evidence="2" id="KW-0378">Hydrolase</keyword>
<dbReference type="InterPro" id="IPR006500">
    <property type="entry name" value="Helicase_put_C_phage/plasmid"/>
</dbReference>
<evidence type="ECO:0000256" key="4">
    <source>
        <dbReference type="ARBA" id="ARBA00022840"/>
    </source>
</evidence>
<dbReference type="PROSITE" id="PS51206">
    <property type="entry name" value="SF3_HELICASE_1"/>
    <property type="match status" value="1"/>
</dbReference>
<dbReference type="OrthoDB" id="9763644at2"/>